<evidence type="ECO:0000313" key="1">
    <source>
        <dbReference type="EMBL" id="KAK1327210.1"/>
    </source>
</evidence>
<evidence type="ECO:0000313" key="2">
    <source>
        <dbReference type="Proteomes" id="UP001180020"/>
    </source>
</evidence>
<proteinExistence type="predicted"/>
<dbReference type="AlphaFoldDB" id="A0AAV9FV10"/>
<protein>
    <submittedName>
        <fullName evidence="1">Uncharacterized protein</fullName>
    </submittedName>
</protein>
<sequence>MDQSIIHYYPTQNPKQAHVSKNRLRKPSENFSAYNSHGALTTHQSFVLSQNVVLPSLNRPPLLPLPFPNTSYRGLLGWPVGSSKSNVRSTDRRRIFTPSAKKPKPSRPAIVAASTKTNNGRTFEESSGSGFLVSPPPSSLPLPRFCLKPRINEVVDVDAGATDGLRRLLRI</sequence>
<dbReference type="Proteomes" id="UP001180020">
    <property type="component" value="Unassembled WGS sequence"/>
</dbReference>
<comment type="caution">
    <text evidence="1">The sequence shown here is derived from an EMBL/GenBank/DDBJ whole genome shotgun (WGS) entry which is preliminary data.</text>
</comment>
<gene>
    <name evidence="1" type="ORF">QJS10_CPA01g00388</name>
</gene>
<organism evidence="1 2">
    <name type="scientific">Acorus calamus</name>
    <name type="common">Sweet flag</name>
    <dbReference type="NCBI Taxonomy" id="4465"/>
    <lineage>
        <taxon>Eukaryota</taxon>
        <taxon>Viridiplantae</taxon>
        <taxon>Streptophyta</taxon>
        <taxon>Embryophyta</taxon>
        <taxon>Tracheophyta</taxon>
        <taxon>Spermatophyta</taxon>
        <taxon>Magnoliopsida</taxon>
        <taxon>Liliopsida</taxon>
        <taxon>Acoraceae</taxon>
        <taxon>Acorus</taxon>
    </lineage>
</organism>
<name>A0AAV9FV10_ACOCL</name>
<reference evidence="1" key="1">
    <citation type="journal article" date="2023" name="Nat. Commun.">
        <title>Diploid and tetraploid genomes of Acorus and the evolution of monocots.</title>
        <authorList>
            <person name="Ma L."/>
            <person name="Liu K.W."/>
            <person name="Li Z."/>
            <person name="Hsiao Y.Y."/>
            <person name="Qi Y."/>
            <person name="Fu T."/>
            <person name="Tang G.D."/>
            <person name="Zhang D."/>
            <person name="Sun W.H."/>
            <person name="Liu D.K."/>
            <person name="Li Y."/>
            <person name="Chen G.Z."/>
            <person name="Liu X.D."/>
            <person name="Liao X.Y."/>
            <person name="Jiang Y.T."/>
            <person name="Yu X."/>
            <person name="Hao Y."/>
            <person name="Huang J."/>
            <person name="Zhao X.W."/>
            <person name="Ke S."/>
            <person name="Chen Y.Y."/>
            <person name="Wu W.L."/>
            <person name="Hsu J.L."/>
            <person name="Lin Y.F."/>
            <person name="Huang M.D."/>
            <person name="Li C.Y."/>
            <person name="Huang L."/>
            <person name="Wang Z.W."/>
            <person name="Zhao X."/>
            <person name="Zhong W.Y."/>
            <person name="Peng D.H."/>
            <person name="Ahmad S."/>
            <person name="Lan S."/>
            <person name="Zhang J.S."/>
            <person name="Tsai W.C."/>
            <person name="Van de Peer Y."/>
            <person name="Liu Z.J."/>
        </authorList>
    </citation>
    <scope>NUCLEOTIDE SEQUENCE</scope>
    <source>
        <strain evidence="1">CP</strain>
    </source>
</reference>
<dbReference type="GO" id="GO:0016071">
    <property type="term" value="P:mRNA metabolic process"/>
    <property type="evidence" value="ECO:0007669"/>
    <property type="project" value="UniProtKB-ARBA"/>
</dbReference>
<keyword evidence="2" id="KW-1185">Reference proteome</keyword>
<dbReference type="EMBL" id="JAUJYO010000001">
    <property type="protein sequence ID" value="KAK1327210.1"/>
    <property type="molecule type" value="Genomic_DNA"/>
</dbReference>
<dbReference type="PANTHER" id="PTHR33670:SF1">
    <property type="entry name" value="OS09G0416300 PROTEIN"/>
    <property type="match status" value="1"/>
</dbReference>
<accession>A0AAV9FV10</accession>
<dbReference type="PANTHER" id="PTHR33670">
    <property type="entry name" value="SPLICING FACTOR, PROLINE- AND GLUTAMINE-RICH-LIKE"/>
    <property type="match status" value="1"/>
</dbReference>
<dbReference type="Pfam" id="PF15365">
    <property type="entry name" value="PNRC"/>
    <property type="match status" value="1"/>
</dbReference>
<reference evidence="1" key="2">
    <citation type="submission" date="2023-06" db="EMBL/GenBank/DDBJ databases">
        <authorList>
            <person name="Ma L."/>
            <person name="Liu K.-W."/>
            <person name="Li Z."/>
            <person name="Hsiao Y.-Y."/>
            <person name="Qi Y."/>
            <person name="Fu T."/>
            <person name="Tang G."/>
            <person name="Zhang D."/>
            <person name="Sun W.-H."/>
            <person name="Liu D.-K."/>
            <person name="Li Y."/>
            <person name="Chen G.-Z."/>
            <person name="Liu X.-D."/>
            <person name="Liao X.-Y."/>
            <person name="Jiang Y.-T."/>
            <person name="Yu X."/>
            <person name="Hao Y."/>
            <person name="Huang J."/>
            <person name="Zhao X.-W."/>
            <person name="Ke S."/>
            <person name="Chen Y.-Y."/>
            <person name="Wu W.-L."/>
            <person name="Hsu J.-L."/>
            <person name="Lin Y.-F."/>
            <person name="Huang M.-D."/>
            <person name="Li C.-Y."/>
            <person name="Huang L."/>
            <person name="Wang Z.-W."/>
            <person name="Zhao X."/>
            <person name="Zhong W.-Y."/>
            <person name="Peng D.-H."/>
            <person name="Ahmad S."/>
            <person name="Lan S."/>
            <person name="Zhang J.-S."/>
            <person name="Tsai W.-C."/>
            <person name="Van De Peer Y."/>
            <person name="Liu Z.-J."/>
        </authorList>
    </citation>
    <scope>NUCLEOTIDE SEQUENCE</scope>
    <source>
        <strain evidence="1">CP</strain>
        <tissue evidence="1">Leaves</tissue>
    </source>
</reference>
<dbReference type="InterPro" id="IPR028322">
    <property type="entry name" value="PNRC-like_rgn"/>
</dbReference>